<dbReference type="Gene3D" id="2.40.50.100">
    <property type="match status" value="1"/>
</dbReference>
<dbReference type="InterPro" id="IPR058624">
    <property type="entry name" value="MdtA-like_HH"/>
</dbReference>
<name>A0ABS7DZG8_9GAMM</name>
<protein>
    <submittedName>
        <fullName evidence="6">Efflux RND transporter periplasmic adaptor subunit</fullName>
    </submittedName>
</protein>
<dbReference type="Gene3D" id="2.40.30.170">
    <property type="match status" value="1"/>
</dbReference>
<dbReference type="Pfam" id="PF25917">
    <property type="entry name" value="BSH_RND"/>
    <property type="match status" value="1"/>
</dbReference>
<sequence length="360" mass="39113">MTLLPKLLPLFITAAMLAGCSTESVELTPETIRPVKLLEISDINAASMREFPAKVAATKQADLAFRVSGHLVDLSLVEGQSVKKGELLARLDDRDARNTLLNREAEYDLAEADYQRKGELLRRTLISQADYDLAKAQLKSAKAALANAQDQLSYTELKAPYAGTVAKISTDNYQMVQANQAILLLQKDRNIDVVIQVPESLASQVAQLNNKLGSQAKVVFANQPKRSYPALLKEHATQVTTGTQSYEVVFTLPQPEDVKILPGMSAELKLDLSSTGELKTGAVLPASAIMKRDEDGKNIVWLYQDDKGSVAPSVVTLGKVTTEGIEILNGVDAGDKVVVAGVQYLSADQLVKPLRWQRGV</sequence>
<dbReference type="EMBL" id="JAHZST010000002">
    <property type="protein sequence ID" value="MBW8182747.1"/>
    <property type="molecule type" value="Genomic_DNA"/>
</dbReference>
<feature type="domain" description="Multidrug resistance protein MdtA-like barrel-sandwich hybrid" evidence="5">
    <location>
        <begin position="60"/>
        <end position="181"/>
    </location>
</feature>
<feature type="signal peptide" evidence="3">
    <location>
        <begin position="1"/>
        <end position="17"/>
    </location>
</feature>
<dbReference type="Pfam" id="PF25876">
    <property type="entry name" value="HH_MFP_RND"/>
    <property type="match status" value="1"/>
</dbReference>
<organism evidence="6 7">
    <name type="scientific">Shewanella nanhaiensis</name>
    <dbReference type="NCBI Taxonomy" id="2864872"/>
    <lineage>
        <taxon>Bacteria</taxon>
        <taxon>Pseudomonadati</taxon>
        <taxon>Pseudomonadota</taxon>
        <taxon>Gammaproteobacteria</taxon>
        <taxon>Alteromonadales</taxon>
        <taxon>Shewanellaceae</taxon>
        <taxon>Shewanella</taxon>
    </lineage>
</organism>
<evidence type="ECO:0000256" key="2">
    <source>
        <dbReference type="SAM" id="Coils"/>
    </source>
</evidence>
<evidence type="ECO:0000313" key="6">
    <source>
        <dbReference type="EMBL" id="MBW8182747.1"/>
    </source>
</evidence>
<evidence type="ECO:0000259" key="4">
    <source>
        <dbReference type="Pfam" id="PF25876"/>
    </source>
</evidence>
<keyword evidence="3" id="KW-0732">Signal</keyword>
<dbReference type="SUPFAM" id="SSF111369">
    <property type="entry name" value="HlyD-like secretion proteins"/>
    <property type="match status" value="1"/>
</dbReference>
<feature type="domain" description="Multidrug resistance protein MdtA-like alpha-helical hairpin" evidence="4">
    <location>
        <begin position="95"/>
        <end position="155"/>
    </location>
</feature>
<reference evidence="6 7" key="1">
    <citation type="submission" date="2021-07" db="EMBL/GenBank/DDBJ databases">
        <title>Shewanella sp. nov, isolated from SCS.</title>
        <authorList>
            <person name="Cao W.R."/>
        </authorList>
    </citation>
    <scope>NUCLEOTIDE SEQUENCE [LARGE SCALE GENOMIC DNA]</scope>
    <source>
        <strain evidence="6 7">NR704-98</strain>
    </source>
</reference>
<dbReference type="PANTHER" id="PTHR30469">
    <property type="entry name" value="MULTIDRUG RESISTANCE PROTEIN MDTA"/>
    <property type="match status" value="1"/>
</dbReference>
<feature type="coiled-coil region" evidence="2">
    <location>
        <begin position="131"/>
        <end position="158"/>
    </location>
</feature>
<comment type="caution">
    <text evidence="6">The sequence shown here is derived from an EMBL/GenBank/DDBJ whole genome shotgun (WGS) entry which is preliminary data.</text>
</comment>
<gene>
    <name evidence="6" type="ORF">K0625_03645</name>
</gene>
<keyword evidence="2" id="KW-0175">Coiled coil</keyword>
<keyword evidence="7" id="KW-1185">Reference proteome</keyword>
<dbReference type="Proteomes" id="UP001195963">
    <property type="component" value="Unassembled WGS sequence"/>
</dbReference>
<dbReference type="PROSITE" id="PS51257">
    <property type="entry name" value="PROKAR_LIPOPROTEIN"/>
    <property type="match status" value="1"/>
</dbReference>
<dbReference type="Gene3D" id="2.40.420.20">
    <property type="match status" value="1"/>
</dbReference>
<evidence type="ECO:0000259" key="5">
    <source>
        <dbReference type="Pfam" id="PF25917"/>
    </source>
</evidence>
<dbReference type="NCBIfam" id="TIGR01730">
    <property type="entry name" value="RND_mfp"/>
    <property type="match status" value="1"/>
</dbReference>
<evidence type="ECO:0000256" key="3">
    <source>
        <dbReference type="SAM" id="SignalP"/>
    </source>
</evidence>
<proteinExistence type="inferred from homology"/>
<dbReference type="RefSeq" id="WP_220108417.1">
    <property type="nucleotide sequence ID" value="NZ_JAHZST010000002.1"/>
</dbReference>
<feature type="chain" id="PRO_5045407850" evidence="3">
    <location>
        <begin position="18"/>
        <end position="360"/>
    </location>
</feature>
<dbReference type="InterPro" id="IPR006143">
    <property type="entry name" value="RND_pump_MFP"/>
</dbReference>
<comment type="similarity">
    <text evidence="1">Belongs to the membrane fusion protein (MFP) (TC 8.A.1) family.</text>
</comment>
<dbReference type="Gene3D" id="1.10.287.470">
    <property type="entry name" value="Helix hairpin bin"/>
    <property type="match status" value="1"/>
</dbReference>
<accession>A0ABS7DZG8</accession>
<dbReference type="PANTHER" id="PTHR30469:SF20">
    <property type="entry name" value="EFFLUX RND TRANSPORTER PERIPLASMIC ADAPTOR SUBUNIT"/>
    <property type="match status" value="1"/>
</dbReference>
<evidence type="ECO:0000313" key="7">
    <source>
        <dbReference type="Proteomes" id="UP001195963"/>
    </source>
</evidence>
<dbReference type="InterPro" id="IPR058625">
    <property type="entry name" value="MdtA-like_BSH"/>
</dbReference>
<evidence type="ECO:0000256" key="1">
    <source>
        <dbReference type="ARBA" id="ARBA00009477"/>
    </source>
</evidence>